<evidence type="ECO:0000313" key="5">
    <source>
        <dbReference type="Proteomes" id="UP000766904"/>
    </source>
</evidence>
<dbReference type="GO" id="GO:0016491">
    <property type="term" value="F:oxidoreductase activity"/>
    <property type="evidence" value="ECO:0007669"/>
    <property type="project" value="UniProtKB-KW"/>
</dbReference>
<accession>A0A8J8TSI9</accession>
<evidence type="ECO:0000313" key="4">
    <source>
        <dbReference type="EMBL" id="TYL38587.1"/>
    </source>
</evidence>
<dbReference type="InterPro" id="IPR055170">
    <property type="entry name" value="GFO_IDH_MocA-like_dom"/>
</dbReference>
<feature type="domain" description="Gfo/Idh/MocA-like oxidoreductase N-terminal" evidence="2">
    <location>
        <begin position="5"/>
        <end position="126"/>
    </location>
</feature>
<dbReference type="SUPFAM" id="SSF55347">
    <property type="entry name" value="Glyceraldehyde-3-phosphate dehydrogenase-like, C-terminal domain"/>
    <property type="match status" value="1"/>
</dbReference>
<name>A0A8J8TSI9_9EURY</name>
<dbReference type="OrthoDB" id="25239at2157"/>
<gene>
    <name evidence="4" type="ORF">CV102_12385</name>
</gene>
<dbReference type="RefSeq" id="WP_148858297.1">
    <property type="nucleotide sequence ID" value="NZ_PHNJ01000005.1"/>
</dbReference>
<dbReference type="Gene3D" id="3.30.360.10">
    <property type="entry name" value="Dihydrodipicolinate Reductase, domain 2"/>
    <property type="match status" value="1"/>
</dbReference>
<sequence>MPNALRIGIVGTGGWGTHIAEQFHENPDAEVVALTDISDANRERAGEVLEVDPEHQYEGHRAMLEDEELDGVQISSPHELHYDHAVAALDEELHIFCEKPFVPDLGRARELTHRIETSDQVTMIGYQRHVNSAYVETREAVTSGDIEPKLVTAELTQGWIQEVSGTWRVDPDLSGGGQLYDSGSHLLDAIVWMIDEIPVAVTAEMEFVTERIDVQAALTVRFDEGTVASITVSGDAPDVSERITVRGDGGRCTIQGTGWSDRELSITDTEGTEVSAVSEELSSYDKVDAFVQAVRSGETPPATARDALYATALTEAAYEAARTGERVAVGIESSDTAPSS</sequence>
<dbReference type="PANTHER" id="PTHR43818:SF11">
    <property type="entry name" value="BCDNA.GH03377"/>
    <property type="match status" value="1"/>
</dbReference>
<feature type="domain" description="GFO/IDH/MocA-like oxidoreductase" evidence="3">
    <location>
        <begin position="135"/>
        <end position="251"/>
    </location>
</feature>
<evidence type="ECO:0000259" key="3">
    <source>
        <dbReference type="Pfam" id="PF22725"/>
    </source>
</evidence>
<dbReference type="SUPFAM" id="SSF51735">
    <property type="entry name" value="NAD(P)-binding Rossmann-fold domains"/>
    <property type="match status" value="1"/>
</dbReference>
<dbReference type="Pfam" id="PF01408">
    <property type="entry name" value="GFO_IDH_MocA"/>
    <property type="match status" value="1"/>
</dbReference>
<dbReference type="Pfam" id="PF22725">
    <property type="entry name" value="GFO_IDH_MocA_C3"/>
    <property type="match status" value="1"/>
</dbReference>
<proteinExistence type="predicted"/>
<keyword evidence="5" id="KW-1185">Reference proteome</keyword>
<organism evidence="4 5">
    <name type="scientific">Natronococcus pandeyae</name>
    <dbReference type="NCBI Taxonomy" id="2055836"/>
    <lineage>
        <taxon>Archaea</taxon>
        <taxon>Methanobacteriati</taxon>
        <taxon>Methanobacteriota</taxon>
        <taxon>Stenosarchaea group</taxon>
        <taxon>Halobacteria</taxon>
        <taxon>Halobacteriales</taxon>
        <taxon>Natrialbaceae</taxon>
        <taxon>Natronococcus</taxon>
    </lineage>
</organism>
<protein>
    <submittedName>
        <fullName evidence="4">Gfo/Idh/MocA family oxidoreductase</fullName>
    </submittedName>
</protein>
<dbReference type="PANTHER" id="PTHR43818">
    <property type="entry name" value="BCDNA.GH03377"/>
    <property type="match status" value="1"/>
</dbReference>
<dbReference type="GO" id="GO:0000166">
    <property type="term" value="F:nucleotide binding"/>
    <property type="evidence" value="ECO:0007669"/>
    <property type="project" value="InterPro"/>
</dbReference>
<evidence type="ECO:0000256" key="1">
    <source>
        <dbReference type="ARBA" id="ARBA00023002"/>
    </source>
</evidence>
<dbReference type="Gene3D" id="3.40.50.720">
    <property type="entry name" value="NAD(P)-binding Rossmann-like Domain"/>
    <property type="match status" value="1"/>
</dbReference>
<reference evidence="4" key="1">
    <citation type="submission" date="2017-11" db="EMBL/GenBank/DDBJ databases">
        <authorList>
            <person name="Kajale S.C."/>
            <person name="Sharma A."/>
        </authorList>
    </citation>
    <scope>NUCLEOTIDE SEQUENCE</scope>
    <source>
        <strain evidence="4">LS1_42</strain>
    </source>
</reference>
<keyword evidence="1" id="KW-0560">Oxidoreductase</keyword>
<dbReference type="AlphaFoldDB" id="A0A8J8TSI9"/>
<dbReference type="InterPro" id="IPR036291">
    <property type="entry name" value="NAD(P)-bd_dom_sf"/>
</dbReference>
<dbReference type="InterPro" id="IPR000683">
    <property type="entry name" value="Gfo/Idh/MocA-like_OxRdtase_N"/>
</dbReference>
<comment type="caution">
    <text evidence="4">The sequence shown here is derived from an EMBL/GenBank/DDBJ whole genome shotgun (WGS) entry which is preliminary data.</text>
</comment>
<dbReference type="EMBL" id="PHNJ01000005">
    <property type="protein sequence ID" value="TYL38587.1"/>
    <property type="molecule type" value="Genomic_DNA"/>
</dbReference>
<dbReference type="Proteomes" id="UP000766904">
    <property type="component" value="Unassembled WGS sequence"/>
</dbReference>
<evidence type="ECO:0000259" key="2">
    <source>
        <dbReference type="Pfam" id="PF01408"/>
    </source>
</evidence>
<dbReference type="InterPro" id="IPR050463">
    <property type="entry name" value="Gfo/Idh/MocA_oxidrdct_glycsds"/>
</dbReference>